<dbReference type="Gene3D" id="3.40.50.10540">
    <property type="entry name" value="Crotonobetainyl-coa:carnitine coa-transferase, domain 1"/>
    <property type="match status" value="1"/>
</dbReference>
<dbReference type="EMBL" id="JAZGSY010000266">
    <property type="protein sequence ID" value="KAL1837740.1"/>
    <property type="molecule type" value="Genomic_DNA"/>
</dbReference>
<accession>A0ABR3V7L7</accession>
<evidence type="ECO:0000256" key="2">
    <source>
        <dbReference type="SAM" id="MobiDB-lite"/>
    </source>
</evidence>
<dbReference type="PANTHER" id="PTHR48228:SF5">
    <property type="entry name" value="ALPHA-METHYLACYL-COA RACEMASE"/>
    <property type="match status" value="1"/>
</dbReference>
<keyword evidence="4" id="KW-1185">Reference proteome</keyword>
<reference evidence="3 4" key="1">
    <citation type="journal article" date="2024" name="Commun. Biol.">
        <title>Comparative genomic analysis of thermophilic fungi reveals convergent evolutionary adaptations and gene losses.</title>
        <authorList>
            <person name="Steindorff A.S."/>
            <person name="Aguilar-Pontes M.V."/>
            <person name="Robinson A.J."/>
            <person name="Andreopoulos B."/>
            <person name="LaButti K."/>
            <person name="Kuo A."/>
            <person name="Mondo S."/>
            <person name="Riley R."/>
            <person name="Otillar R."/>
            <person name="Haridas S."/>
            <person name="Lipzen A."/>
            <person name="Grimwood J."/>
            <person name="Schmutz J."/>
            <person name="Clum A."/>
            <person name="Reid I.D."/>
            <person name="Moisan M.C."/>
            <person name="Butler G."/>
            <person name="Nguyen T.T.M."/>
            <person name="Dewar K."/>
            <person name="Conant G."/>
            <person name="Drula E."/>
            <person name="Henrissat B."/>
            <person name="Hansel C."/>
            <person name="Singer S."/>
            <person name="Hutchinson M.I."/>
            <person name="de Vries R.P."/>
            <person name="Natvig D.O."/>
            <person name="Powell A.J."/>
            <person name="Tsang A."/>
            <person name="Grigoriev I.V."/>
        </authorList>
    </citation>
    <scope>NUCLEOTIDE SEQUENCE [LARGE SCALE GENOMIC DNA]</scope>
    <source>
        <strain evidence="3 4">CBS 620.91</strain>
    </source>
</reference>
<dbReference type="InterPro" id="IPR050509">
    <property type="entry name" value="CoA-transferase_III"/>
</dbReference>
<dbReference type="Proteomes" id="UP001583172">
    <property type="component" value="Unassembled WGS sequence"/>
</dbReference>
<dbReference type="SUPFAM" id="SSF89796">
    <property type="entry name" value="CoA-transferase family III (CaiB/BaiF)"/>
    <property type="match status" value="1"/>
</dbReference>
<proteinExistence type="inferred from homology"/>
<evidence type="ECO:0000256" key="1">
    <source>
        <dbReference type="ARBA" id="ARBA00008383"/>
    </source>
</evidence>
<evidence type="ECO:0008006" key="5">
    <source>
        <dbReference type="Google" id="ProtNLM"/>
    </source>
</evidence>
<dbReference type="InterPro" id="IPR003673">
    <property type="entry name" value="CoA-Trfase_fam_III"/>
</dbReference>
<evidence type="ECO:0000313" key="4">
    <source>
        <dbReference type="Proteomes" id="UP001583172"/>
    </source>
</evidence>
<protein>
    <recommendedName>
        <fullName evidence="5">Alpha-methylacyl-CoA racemase</fullName>
    </recommendedName>
</protein>
<name>A0ABR3V7L7_HUMIN</name>
<dbReference type="Pfam" id="PF02515">
    <property type="entry name" value="CoA_transf_3"/>
    <property type="match status" value="1"/>
</dbReference>
<comment type="similarity">
    <text evidence="1">Belongs to the CoA-transferase III family.</text>
</comment>
<feature type="region of interest" description="Disordered" evidence="2">
    <location>
        <begin position="362"/>
        <end position="383"/>
    </location>
</feature>
<dbReference type="PANTHER" id="PTHR48228">
    <property type="entry name" value="SUCCINYL-COA--D-CITRAMALATE COA-TRANSFERASE"/>
    <property type="match status" value="1"/>
</dbReference>
<dbReference type="InterPro" id="IPR023606">
    <property type="entry name" value="CoA-Trfase_III_dom_1_sf"/>
</dbReference>
<dbReference type="Gene3D" id="3.30.1540.10">
    <property type="entry name" value="formyl-coa transferase, domain 3"/>
    <property type="match status" value="1"/>
</dbReference>
<sequence length="414" mass="45031">MPPTPNDPPLKGIRVLELAGLAPGPFAGLLLSDAGASVLRIDRATATSSSTPPPPTADLLTRRKTSIAINLKSPRGVALLRALATKADVLIDPFRPGVLERLGLGPEVLCNLNPRLIYARLTGFRRDGRWKDMAGHDINYLAVSGALGLLGRRGAPPTPPANLLGDFAGGGVMLVLGIVTALLVRERTGRGQVVEANMVDGAAYLASFARLGIGAGTPAWERPRGENLLDSGCPYYDAYETKDGKWMAVGALEPQFFKALVKGLGMDGRGWERRRWDRNEWPALRRELEAVFRTRTRDEWEKVFEGSDACCTPVYEFGEMTREKRMEGDARPPVALRGSPFLAVGKRETQEQELDEDIARRGQGDGVQGEGHVGFPLAPGEGGEETLREWFGWTRGNHFEVEDGGLVLKDTSKL</sequence>
<gene>
    <name evidence="3" type="ORF">VTJ49DRAFT_3432</name>
</gene>
<dbReference type="InterPro" id="IPR044855">
    <property type="entry name" value="CoA-Trfase_III_dom3_sf"/>
</dbReference>
<evidence type="ECO:0000313" key="3">
    <source>
        <dbReference type="EMBL" id="KAL1837740.1"/>
    </source>
</evidence>
<comment type="caution">
    <text evidence="3">The sequence shown here is derived from an EMBL/GenBank/DDBJ whole genome shotgun (WGS) entry which is preliminary data.</text>
</comment>
<organism evidence="3 4">
    <name type="scientific">Humicola insolens</name>
    <name type="common">Soft-rot fungus</name>
    <dbReference type="NCBI Taxonomy" id="85995"/>
    <lineage>
        <taxon>Eukaryota</taxon>
        <taxon>Fungi</taxon>
        <taxon>Dikarya</taxon>
        <taxon>Ascomycota</taxon>
        <taxon>Pezizomycotina</taxon>
        <taxon>Sordariomycetes</taxon>
        <taxon>Sordariomycetidae</taxon>
        <taxon>Sordariales</taxon>
        <taxon>Chaetomiaceae</taxon>
        <taxon>Mycothermus</taxon>
    </lineage>
</organism>